<reference evidence="2" key="1">
    <citation type="journal article" date="2020" name="Stud. Mycol.">
        <title>101 Dothideomycetes genomes: a test case for predicting lifestyles and emergence of pathogens.</title>
        <authorList>
            <person name="Haridas S."/>
            <person name="Albert R."/>
            <person name="Binder M."/>
            <person name="Bloem J."/>
            <person name="Labutti K."/>
            <person name="Salamov A."/>
            <person name="Andreopoulos B."/>
            <person name="Baker S."/>
            <person name="Barry K."/>
            <person name="Bills G."/>
            <person name="Bluhm B."/>
            <person name="Cannon C."/>
            <person name="Castanera R."/>
            <person name="Culley D."/>
            <person name="Daum C."/>
            <person name="Ezra D."/>
            <person name="Gonzalez J."/>
            <person name="Henrissat B."/>
            <person name="Kuo A."/>
            <person name="Liang C."/>
            <person name="Lipzen A."/>
            <person name="Lutzoni F."/>
            <person name="Magnuson J."/>
            <person name="Mondo S."/>
            <person name="Nolan M."/>
            <person name="Ohm R."/>
            <person name="Pangilinan J."/>
            <person name="Park H.-J."/>
            <person name="Ramirez L."/>
            <person name="Alfaro M."/>
            <person name="Sun H."/>
            <person name="Tritt A."/>
            <person name="Yoshinaga Y."/>
            <person name="Zwiers L.-H."/>
            <person name="Turgeon B."/>
            <person name="Goodwin S."/>
            <person name="Spatafora J."/>
            <person name="Crous P."/>
            <person name="Grigoriev I."/>
        </authorList>
    </citation>
    <scope>NUCLEOTIDE SEQUENCE</scope>
    <source>
        <strain evidence="2">CBS 122681</strain>
    </source>
</reference>
<sequence length="708" mass="81454">MESDVARLEDLQGFNEQQEHELSFDDLEKWYQDYIDIHLNNGTYEYICVHVDPQDPVFKALMSDKLDDIGTELRIQRAMDKVGIEQACCHECEHSFTEWPEKREETVVAIRPCSSIELEAAARKKCMFCAFIFSRVRDQINIFRKIERRLELLNKDLSAFIYLGYSTGRRQEIWLTYPAFKDSPHLYVPPGPSALSEVVFPSDYYHHKPGTSLDTANQLLDECIIRHERCSHTNLAAPSRLLYVAEEIPRLVIVNTLPNIPKYATLSYCWGVMQTVRLTRNSLASLLVEIPLTTLPKTLTDAISIAKSLHLAYIWIDALCIIQDERKDWEIESAKMRSIYGGSHINIAASSSTDVTGGCFRTESWYHGGFLARVTTKHYCEVRKFYHADLRSEITTGTPLANRAWAFQERLLAPRTLYFTKRGMFWECLTKFASEYLPDGYPRDQLRLAIPMLPELEQWNWNHVVEEYSKTGITQVTDRLPALAGVARRQQESTGGIYLAGMWKDRLLEQLNWRAQDMAKPRYRGKWIASSWTWVGLNAPVTNSVRPGKVRAVYAEIMNARTSLAGPDPYSAVTGGRLKLRCLGLIRGRHRTSKDAVFSWHDNLVVSSWLPHISVFLDYTNEDFENFEEDLYVLPLVYTSYALCGLILCASPSKGVFYRVGHFRAEEFDYEDRFEMFERAMRDIGTSASSFCYEINEGSVFPYVVVIE</sequence>
<evidence type="ECO:0000313" key="2">
    <source>
        <dbReference type="EMBL" id="KAF2648149.1"/>
    </source>
</evidence>
<proteinExistence type="predicted"/>
<organism evidence="2 3">
    <name type="scientific">Lophiostoma macrostomum CBS 122681</name>
    <dbReference type="NCBI Taxonomy" id="1314788"/>
    <lineage>
        <taxon>Eukaryota</taxon>
        <taxon>Fungi</taxon>
        <taxon>Dikarya</taxon>
        <taxon>Ascomycota</taxon>
        <taxon>Pezizomycotina</taxon>
        <taxon>Dothideomycetes</taxon>
        <taxon>Pleosporomycetidae</taxon>
        <taxon>Pleosporales</taxon>
        <taxon>Lophiostomataceae</taxon>
        <taxon>Lophiostoma</taxon>
    </lineage>
</organism>
<evidence type="ECO:0000259" key="1">
    <source>
        <dbReference type="Pfam" id="PF06985"/>
    </source>
</evidence>
<dbReference type="AlphaFoldDB" id="A0A6A6SK82"/>
<gene>
    <name evidence="2" type="ORF">K491DRAFT_763267</name>
</gene>
<dbReference type="PANTHER" id="PTHR33112">
    <property type="entry name" value="DOMAIN PROTEIN, PUTATIVE-RELATED"/>
    <property type="match status" value="1"/>
</dbReference>
<name>A0A6A6SK82_9PLEO</name>
<dbReference type="Pfam" id="PF06985">
    <property type="entry name" value="HET"/>
    <property type="match status" value="1"/>
</dbReference>
<accession>A0A6A6SK82</accession>
<dbReference type="Proteomes" id="UP000799324">
    <property type="component" value="Unassembled WGS sequence"/>
</dbReference>
<dbReference type="PANTHER" id="PTHR33112:SF8">
    <property type="entry name" value="HETEROKARYON INCOMPATIBILITY DOMAIN-CONTAINING PROTEIN"/>
    <property type="match status" value="1"/>
</dbReference>
<dbReference type="EMBL" id="MU004555">
    <property type="protein sequence ID" value="KAF2648149.1"/>
    <property type="molecule type" value="Genomic_DNA"/>
</dbReference>
<feature type="domain" description="Heterokaryon incompatibility" evidence="1">
    <location>
        <begin position="263"/>
        <end position="409"/>
    </location>
</feature>
<evidence type="ECO:0000313" key="3">
    <source>
        <dbReference type="Proteomes" id="UP000799324"/>
    </source>
</evidence>
<protein>
    <submittedName>
        <fullName evidence="2">HET-domain-containing protein</fullName>
    </submittedName>
</protein>
<dbReference type="InterPro" id="IPR010730">
    <property type="entry name" value="HET"/>
</dbReference>
<keyword evidence="3" id="KW-1185">Reference proteome</keyword>
<dbReference type="OrthoDB" id="3486565at2759"/>